<protein>
    <submittedName>
        <fullName evidence="2">Uncharacterized protein</fullName>
    </submittedName>
</protein>
<reference evidence="2 3" key="1">
    <citation type="submission" date="2013-11" db="EMBL/GenBank/DDBJ databases">
        <title>Genome sequencing of Stegodyphus mimosarum.</title>
        <authorList>
            <person name="Bechsgaard J."/>
        </authorList>
    </citation>
    <scope>NUCLEOTIDE SEQUENCE [LARGE SCALE GENOMIC DNA]</scope>
</reference>
<organism evidence="2 3">
    <name type="scientific">Stegodyphus mimosarum</name>
    <name type="common">African social velvet spider</name>
    <dbReference type="NCBI Taxonomy" id="407821"/>
    <lineage>
        <taxon>Eukaryota</taxon>
        <taxon>Metazoa</taxon>
        <taxon>Ecdysozoa</taxon>
        <taxon>Arthropoda</taxon>
        <taxon>Chelicerata</taxon>
        <taxon>Arachnida</taxon>
        <taxon>Araneae</taxon>
        <taxon>Araneomorphae</taxon>
        <taxon>Entelegynae</taxon>
        <taxon>Eresoidea</taxon>
        <taxon>Eresidae</taxon>
        <taxon>Stegodyphus</taxon>
    </lineage>
</organism>
<feature type="non-terminal residue" evidence="2">
    <location>
        <position position="57"/>
    </location>
</feature>
<evidence type="ECO:0000313" key="3">
    <source>
        <dbReference type="Proteomes" id="UP000054359"/>
    </source>
</evidence>
<gene>
    <name evidence="2" type="ORF">X975_22233</name>
</gene>
<keyword evidence="1" id="KW-0732">Signal</keyword>
<feature type="signal peptide" evidence="1">
    <location>
        <begin position="1"/>
        <end position="21"/>
    </location>
</feature>
<accession>A0A087TKI4</accession>
<evidence type="ECO:0000313" key="2">
    <source>
        <dbReference type="EMBL" id="KFM65623.1"/>
    </source>
</evidence>
<dbReference type="EMBL" id="KK115643">
    <property type="protein sequence ID" value="KFM65623.1"/>
    <property type="molecule type" value="Genomic_DNA"/>
</dbReference>
<dbReference type="Proteomes" id="UP000054359">
    <property type="component" value="Unassembled WGS sequence"/>
</dbReference>
<proteinExistence type="predicted"/>
<evidence type="ECO:0000256" key="1">
    <source>
        <dbReference type="SAM" id="SignalP"/>
    </source>
</evidence>
<keyword evidence="3" id="KW-1185">Reference proteome</keyword>
<sequence>MKFYTFLSILALFSTILLVNSDEKADDIFEEYIENKVCHEPNGIPKTLHCLNKLSDL</sequence>
<feature type="chain" id="PRO_5001829719" evidence="1">
    <location>
        <begin position="22"/>
        <end position="57"/>
    </location>
</feature>
<name>A0A087TKI4_STEMI</name>
<dbReference type="AlphaFoldDB" id="A0A087TKI4"/>